<evidence type="ECO:0000313" key="1">
    <source>
        <dbReference type="EMBL" id="TWF74924.1"/>
    </source>
</evidence>
<evidence type="ECO:0000313" key="2">
    <source>
        <dbReference type="Proteomes" id="UP000321261"/>
    </source>
</evidence>
<reference evidence="1 2" key="1">
    <citation type="submission" date="2019-06" db="EMBL/GenBank/DDBJ databases">
        <title>Sequencing the genomes of 1000 actinobacteria strains.</title>
        <authorList>
            <person name="Klenk H.-P."/>
        </authorList>
    </citation>
    <scope>NUCLEOTIDE SEQUENCE [LARGE SCALE GENOMIC DNA]</scope>
    <source>
        <strain evidence="1 2">DSM 45671</strain>
    </source>
</reference>
<comment type="caution">
    <text evidence="1">The sequence shown here is derived from an EMBL/GenBank/DDBJ whole genome shotgun (WGS) entry which is preliminary data.</text>
</comment>
<dbReference type="Proteomes" id="UP000321261">
    <property type="component" value="Unassembled WGS sequence"/>
</dbReference>
<dbReference type="EMBL" id="VIWU01000001">
    <property type="protein sequence ID" value="TWF74924.1"/>
    <property type="molecule type" value="Genomic_DNA"/>
</dbReference>
<organism evidence="1 2">
    <name type="scientific">Pseudonocardia hierapolitana</name>
    <dbReference type="NCBI Taxonomy" id="1128676"/>
    <lineage>
        <taxon>Bacteria</taxon>
        <taxon>Bacillati</taxon>
        <taxon>Actinomycetota</taxon>
        <taxon>Actinomycetes</taxon>
        <taxon>Pseudonocardiales</taxon>
        <taxon>Pseudonocardiaceae</taxon>
        <taxon>Pseudonocardia</taxon>
    </lineage>
</organism>
<sequence length="47" mass="5037">MWGVGEQRDGWGLVCDEGPHPLGSSIVLREMARGSLCTDRPAVTQPA</sequence>
<keyword evidence="2" id="KW-1185">Reference proteome</keyword>
<name>A0A561SJC1_9PSEU</name>
<proteinExistence type="predicted"/>
<gene>
    <name evidence="1" type="ORF">FHX44_11808</name>
</gene>
<dbReference type="AlphaFoldDB" id="A0A561SJC1"/>
<accession>A0A561SJC1</accession>
<protein>
    <submittedName>
        <fullName evidence="1">Uncharacterized protein</fullName>
    </submittedName>
</protein>